<comment type="caution">
    <text evidence="1">The sequence shown here is derived from an EMBL/GenBank/DDBJ whole genome shotgun (WGS) entry which is preliminary data.</text>
</comment>
<proteinExistence type="predicted"/>
<keyword evidence="2" id="KW-1185">Reference proteome</keyword>
<gene>
    <name evidence="1" type="ORF">WICMUC_005761</name>
</gene>
<dbReference type="AlphaFoldDB" id="A0A9P8P3I0"/>
<accession>A0A9P8P3I0</accession>
<reference evidence="1" key="2">
    <citation type="submission" date="2021-01" db="EMBL/GenBank/DDBJ databases">
        <authorList>
            <person name="Schikora-Tamarit M.A."/>
        </authorList>
    </citation>
    <scope>NUCLEOTIDE SEQUENCE</scope>
    <source>
        <strain evidence="1">CBS6341</strain>
    </source>
</reference>
<reference evidence="1" key="1">
    <citation type="journal article" date="2021" name="Open Biol.">
        <title>Shared evolutionary footprints suggest mitochondrial oxidative damage underlies multiple complex I losses in fungi.</title>
        <authorList>
            <person name="Schikora-Tamarit M.A."/>
            <person name="Marcet-Houben M."/>
            <person name="Nosek J."/>
            <person name="Gabaldon T."/>
        </authorList>
    </citation>
    <scope>NUCLEOTIDE SEQUENCE</scope>
    <source>
        <strain evidence="1">CBS6341</strain>
    </source>
</reference>
<protein>
    <submittedName>
        <fullName evidence="1">Uncharacterized protein</fullName>
    </submittedName>
</protein>
<evidence type="ECO:0000313" key="1">
    <source>
        <dbReference type="EMBL" id="KAH3664376.1"/>
    </source>
</evidence>
<sequence>MGKYLLLGQQSRSSTKIEPKAETGTEIINQIKTMATKVPKGTAPDDLAAIKNIFNPVNMDKIPIGTSSGVKIKFNFQSSPPKNL</sequence>
<dbReference type="EMBL" id="JAEUBF010001473">
    <property type="protein sequence ID" value="KAH3664376.1"/>
    <property type="molecule type" value="Genomic_DNA"/>
</dbReference>
<organism evidence="1 2">
    <name type="scientific">Wickerhamomyces mucosus</name>
    <dbReference type="NCBI Taxonomy" id="1378264"/>
    <lineage>
        <taxon>Eukaryota</taxon>
        <taxon>Fungi</taxon>
        <taxon>Dikarya</taxon>
        <taxon>Ascomycota</taxon>
        <taxon>Saccharomycotina</taxon>
        <taxon>Saccharomycetes</taxon>
        <taxon>Phaffomycetales</taxon>
        <taxon>Wickerhamomycetaceae</taxon>
        <taxon>Wickerhamomyces</taxon>
    </lineage>
</organism>
<evidence type="ECO:0000313" key="2">
    <source>
        <dbReference type="Proteomes" id="UP000769528"/>
    </source>
</evidence>
<name>A0A9P8P3I0_9ASCO</name>
<dbReference type="Proteomes" id="UP000769528">
    <property type="component" value="Unassembled WGS sequence"/>
</dbReference>